<evidence type="ECO:0000259" key="7">
    <source>
        <dbReference type="PROSITE" id="PS51671"/>
    </source>
</evidence>
<dbReference type="InterPro" id="IPR019455">
    <property type="entry name" value="Acetolactate_synth_ssu_C"/>
</dbReference>
<dbReference type="InterPro" id="IPR045865">
    <property type="entry name" value="ACT-like_dom_sf"/>
</dbReference>
<dbReference type="GO" id="GO:0003984">
    <property type="term" value="F:acetolactate synthase activity"/>
    <property type="evidence" value="ECO:0007669"/>
    <property type="project" value="UniProtKB-EC"/>
</dbReference>
<evidence type="ECO:0000256" key="6">
    <source>
        <dbReference type="SAM" id="MobiDB-lite"/>
    </source>
</evidence>
<dbReference type="FunFam" id="3.30.70.260:FF:000001">
    <property type="entry name" value="Acetolactate synthase, small subunit"/>
    <property type="match status" value="1"/>
</dbReference>
<sequence>MSREESEPPESGLLGPDPENRERPVGRRNSQGIRIDPETEATREPRRTTITALVANEPGVLSKVTGLFSRRQYNIESLTVGTTQNPDWSRITVVVEEPDPNIDQIEKQLDKLVPVIHTRELEREAVERELVLVKMDADEPDKVHAITEMYEGRTLDAGPRTITVELTGREQKIDDALDAFEQFGVREIARTGRTALARGETKTSIAPERLK</sequence>
<dbReference type="NCBIfam" id="TIGR00119">
    <property type="entry name" value="acolac_sm"/>
    <property type="match status" value="1"/>
</dbReference>
<evidence type="ECO:0000256" key="1">
    <source>
        <dbReference type="ARBA" id="ARBA00004974"/>
    </source>
</evidence>
<dbReference type="InterPro" id="IPR027271">
    <property type="entry name" value="Acetolactate_synth/TF_NikR_C"/>
</dbReference>
<feature type="domain" description="ACT" evidence="7">
    <location>
        <begin position="49"/>
        <end position="126"/>
    </location>
</feature>
<dbReference type="EC" id="2.2.1.6" evidence="8"/>
<dbReference type="CDD" id="cd04878">
    <property type="entry name" value="ACT_AHAS"/>
    <property type="match status" value="1"/>
</dbReference>
<dbReference type="Gene3D" id="3.30.70.1150">
    <property type="entry name" value="ACT-like. Chain A, domain 2"/>
    <property type="match status" value="1"/>
</dbReference>
<dbReference type="InterPro" id="IPR054480">
    <property type="entry name" value="AHAS_small-like_ACT"/>
</dbReference>
<dbReference type="PANTHER" id="PTHR30239">
    <property type="entry name" value="ACETOLACTATE SYNTHASE SMALL SUBUNIT"/>
    <property type="match status" value="1"/>
</dbReference>
<dbReference type="GO" id="GO:0005829">
    <property type="term" value="C:cytosol"/>
    <property type="evidence" value="ECO:0007669"/>
    <property type="project" value="TreeGrafter"/>
</dbReference>
<reference evidence="8 9" key="1">
    <citation type="submission" date="2018-11" db="EMBL/GenBank/DDBJ databases">
        <title>Genome sequences of Natronomonas sp. CBA1133.</title>
        <authorList>
            <person name="Roh S.W."/>
            <person name="Cha I.-T."/>
        </authorList>
    </citation>
    <scope>NUCLEOTIDE SEQUENCE [LARGE SCALE GENOMIC DNA]</scope>
    <source>
        <strain evidence="8 9">CBA1133</strain>
    </source>
</reference>
<dbReference type="Proteomes" id="UP000270581">
    <property type="component" value="Unassembled WGS sequence"/>
</dbReference>
<dbReference type="PROSITE" id="PS51671">
    <property type="entry name" value="ACT"/>
    <property type="match status" value="1"/>
</dbReference>
<protein>
    <submittedName>
        <fullName evidence="8">Acetolactate synthase small subunit</fullName>
        <ecNumber evidence="8">2.2.1.6</ecNumber>
    </submittedName>
</protein>
<dbReference type="InterPro" id="IPR004789">
    <property type="entry name" value="Acetalactate_synth_ssu"/>
</dbReference>
<dbReference type="NCBIfam" id="NF008864">
    <property type="entry name" value="PRK11895.1"/>
    <property type="match status" value="1"/>
</dbReference>
<proteinExistence type="inferred from homology"/>
<dbReference type="GO" id="GO:1990610">
    <property type="term" value="F:acetolactate synthase regulator activity"/>
    <property type="evidence" value="ECO:0007669"/>
    <property type="project" value="InterPro"/>
</dbReference>
<evidence type="ECO:0000256" key="2">
    <source>
        <dbReference type="ARBA" id="ARBA00005025"/>
    </source>
</evidence>
<dbReference type="RefSeq" id="WP_075935960.1">
    <property type="nucleotide sequence ID" value="NZ_BDJH01000002.1"/>
</dbReference>
<evidence type="ECO:0000256" key="4">
    <source>
        <dbReference type="ARBA" id="ARBA00022605"/>
    </source>
</evidence>
<dbReference type="InterPro" id="IPR039557">
    <property type="entry name" value="AHAS_ACT"/>
</dbReference>
<dbReference type="AlphaFoldDB" id="A0AAJ4R875"/>
<dbReference type="EMBL" id="RJJC01000001">
    <property type="protein sequence ID" value="RNJ26074.1"/>
    <property type="molecule type" value="Genomic_DNA"/>
</dbReference>
<keyword evidence="9" id="KW-1185">Reference proteome</keyword>
<dbReference type="Gene3D" id="3.30.70.260">
    <property type="match status" value="1"/>
</dbReference>
<dbReference type="Pfam" id="PF22629">
    <property type="entry name" value="ACT_AHAS_ss"/>
    <property type="match status" value="1"/>
</dbReference>
<accession>A0AAJ4R875</accession>
<dbReference type="Pfam" id="PF10369">
    <property type="entry name" value="ALS_ss_C"/>
    <property type="match status" value="1"/>
</dbReference>
<dbReference type="SUPFAM" id="SSF55021">
    <property type="entry name" value="ACT-like"/>
    <property type="match status" value="2"/>
</dbReference>
<dbReference type="PANTHER" id="PTHR30239:SF0">
    <property type="entry name" value="ACETOLACTATE SYNTHASE SMALL SUBUNIT 1, CHLOROPLASTIC"/>
    <property type="match status" value="1"/>
</dbReference>
<evidence type="ECO:0000256" key="3">
    <source>
        <dbReference type="ARBA" id="ARBA00006341"/>
    </source>
</evidence>
<keyword evidence="4" id="KW-0028">Amino-acid biosynthesis</keyword>
<organism evidence="8 9">
    <name type="scientific">Halosegnis longus</name>
    <dbReference type="NCBI Taxonomy" id="2216012"/>
    <lineage>
        <taxon>Archaea</taxon>
        <taxon>Methanobacteriati</taxon>
        <taxon>Methanobacteriota</taxon>
        <taxon>Stenosarchaea group</taxon>
        <taxon>Halobacteria</taxon>
        <taxon>Halobacteriales</taxon>
        <taxon>Natronomonadaceae</taxon>
        <taxon>Halosegnis</taxon>
    </lineage>
</organism>
<feature type="compositionally biased region" description="Basic and acidic residues" evidence="6">
    <location>
        <begin position="35"/>
        <end position="47"/>
    </location>
</feature>
<comment type="pathway">
    <text evidence="1">Amino-acid biosynthesis; L-isoleucine biosynthesis; L-isoleucine from 2-oxobutanoate: step 1/4.</text>
</comment>
<comment type="caution">
    <text evidence="8">The sequence shown here is derived from an EMBL/GenBank/DDBJ whole genome shotgun (WGS) entry which is preliminary data.</text>
</comment>
<keyword evidence="8" id="KW-0808">Transferase</keyword>
<keyword evidence="5" id="KW-0100">Branched-chain amino acid biosynthesis</keyword>
<comment type="pathway">
    <text evidence="2">Amino-acid biosynthesis; L-valine biosynthesis; L-valine from pyruvate: step 1/4.</text>
</comment>
<gene>
    <name evidence="8" type="primary">ilvN</name>
    <name evidence="8" type="ORF">Nmn1133_04835</name>
</gene>
<comment type="similarity">
    <text evidence="3">Belongs to the acetolactate synthase small subunit family.</text>
</comment>
<name>A0AAJ4R875_9EURY</name>
<evidence type="ECO:0000256" key="5">
    <source>
        <dbReference type="ARBA" id="ARBA00023304"/>
    </source>
</evidence>
<dbReference type="GO" id="GO:0009097">
    <property type="term" value="P:isoleucine biosynthetic process"/>
    <property type="evidence" value="ECO:0007669"/>
    <property type="project" value="TreeGrafter"/>
</dbReference>
<evidence type="ECO:0000313" key="8">
    <source>
        <dbReference type="EMBL" id="RNJ26074.1"/>
    </source>
</evidence>
<dbReference type="InterPro" id="IPR002912">
    <property type="entry name" value="ACT_dom"/>
</dbReference>
<dbReference type="GO" id="GO:0009099">
    <property type="term" value="P:L-valine biosynthetic process"/>
    <property type="evidence" value="ECO:0007669"/>
    <property type="project" value="TreeGrafter"/>
</dbReference>
<evidence type="ECO:0000313" key="9">
    <source>
        <dbReference type="Proteomes" id="UP000270581"/>
    </source>
</evidence>
<feature type="region of interest" description="Disordered" evidence="6">
    <location>
        <begin position="1"/>
        <end position="47"/>
    </location>
</feature>